<dbReference type="Gene3D" id="3.30.200.20">
    <property type="entry name" value="Phosphorylase Kinase, domain 1"/>
    <property type="match status" value="1"/>
</dbReference>
<evidence type="ECO:0000259" key="1">
    <source>
        <dbReference type="Pfam" id="PF01636"/>
    </source>
</evidence>
<protein>
    <submittedName>
        <fullName evidence="2">Aminoglycoside phosphotransferase (APT) family kinase protein</fullName>
    </submittedName>
</protein>
<dbReference type="PANTHER" id="PTHR47829">
    <property type="entry name" value="HYDROLASE, PUTATIVE (AFU_ORTHOLOGUE AFUA_1G12880)-RELATED"/>
    <property type="match status" value="1"/>
</dbReference>
<dbReference type="Gene3D" id="3.90.1200.10">
    <property type="match status" value="1"/>
</dbReference>
<dbReference type="Proteomes" id="UP000577707">
    <property type="component" value="Unassembled WGS sequence"/>
</dbReference>
<keyword evidence="3" id="KW-1185">Reference proteome</keyword>
<proteinExistence type="predicted"/>
<name>A0A7W5A4A8_9ACTN</name>
<comment type="caution">
    <text evidence="2">The sequence shown here is derived from an EMBL/GenBank/DDBJ whole genome shotgun (WGS) entry which is preliminary data.</text>
</comment>
<reference evidence="2 3" key="1">
    <citation type="submission" date="2020-08" db="EMBL/GenBank/DDBJ databases">
        <title>Genomic Encyclopedia of Type Strains, Phase III (KMG-III): the genomes of soil and plant-associated and newly described type strains.</title>
        <authorList>
            <person name="Whitman W."/>
        </authorList>
    </citation>
    <scope>NUCLEOTIDE SEQUENCE [LARGE SCALE GENOMIC DNA]</scope>
    <source>
        <strain evidence="2 3">CECT 3302</strain>
    </source>
</reference>
<dbReference type="InterPro" id="IPR002575">
    <property type="entry name" value="Aminoglycoside_PTrfase"/>
</dbReference>
<evidence type="ECO:0000313" key="3">
    <source>
        <dbReference type="Proteomes" id="UP000577707"/>
    </source>
</evidence>
<dbReference type="InterPro" id="IPR041726">
    <property type="entry name" value="ACAD10_11_N"/>
</dbReference>
<dbReference type="SUPFAM" id="SSF56112">
    <property type="entry name" value="Protein kinase-like (PK-like)"/>
    <property type="match status" value="1"/>
</dbReference>
<dbReference type="InterPro" id="IPR011009">
    <property type="entry name" value="Kinase-like_dom_sf"/>
</dbReference>
<dbReference type="InterPro" id="IPR052898">
    <property type="entry name" value="ACAD10-like"/>
</dbReference>
<dbReference type="GO" id="GO:0016301">
    <property type="term" value="F:kinase activity"/>
    <property type="evidence" value="ECO:0007669"/>
    <property type="project" value="UniProtKB-KW"/>
</dbReference>
<dbReference type="RefSeq" id="WP_221208723.1">
    <property type="nucleotide sequence ID" value="NZ_BMQT01000002.1"/>
</dbReference>
<gene>
    <name evidence="2" type="ORF">FHS12_001955</name>
</gene>
<dbReference type="CDD" id="cd05154">
    <property type="entry name" value="ACAD10_11_N-like"/>
    <property type="match status" value="1"/>
</dbReference>
<accession>A0A7W5A4A8</accession>
<keyword evidence="2" id="KW-0808">Transferase</keyword>
<dbReference type="Pfam" id="PF01636">
    <property type="entry name" value="APH"/>
    <property type="match status" value="1"/>
</dbReference>
<evidence type="ECO:0000313" key="2">
    <source>
        <dbReference type="EMBL" id="MBB3089009.1"/>
    </source>
</evidence>
<organism evidence="2 3">
    <name type="scientific">Nocardioides albus</name>
    <dbReference type="NCBI Taxonomy" id="1841"/>
    <lineage>
        <taxon>Bacteria</taxon>
        <taxon>Bacillati</taxon>
        <taxon>Actinomycetota</taxon>
        <taxon>Actinomycetes</taxon>
        <taxon>Propionibacteriales</taxon>
        <taxon>Nocardioidaceae</taxon>
        <taxon>Nocardioides</taxon>
    </lineage>
</organism>
<dbReference type="PANTHER" id="PTHR47829:SF1">
    <property type="entry name" value="HAD FAMILY PHOSPHATASE"/>
    <property type="match status" value="1"/>
</dbReference>
<keyword evidence="2" id="KW-0418">Kinase</keyword>
<dbReference type="AlphaFoldDB" id="A0A7W5A4A8"/>
<feature type="domain" description="Aminoglycoside phosphotransferase" evidence="1">
    <location>
        <begin position="39"/>
        <end position="277"/>
    </location>
</feature>
<sequence>MSTPASPMTSGREQIALDVSALGRWLGEKGVQVTGALTATRIGLGQSNLTYALTDEAGGRWVARRPPLGTLLSSAHDVAREHRILSALAPTDVPTPGVIGLVQDPAVCDAPVLVVEFVDGLVVDRMSVAEDLNDAQRHRSGLELAAVLAKLHTLDLADVGLADLASHQPYAQRQLKRWSRQWEASRTRELPTLDRLTGWLHDHVPTETSLSVVHGDLHIRNVILDPTTTQVRAALDWELCTLGDPLADLGTTLSYWPEPAEPSIGMFEASQLPGFATRREITSAYAAASGRDLDALTFWEVLGMWKIAIICEGVRRRALDEPANAAEGGPPPVSMVDGIVDRALDRAHA</sequence>
<dbReference type="EMBL" id="JACHXG010000004">
    <property type="protein sequence ID" value="MBB3089009.1"/>
    <property type="molecule type" value="Genomic_DNA"/>
</dbReference>